<dbReference type="Proteomes" id="UP001438707">
    <property type="component" value="Unassembled WGS sequence"/>
</dbReference>
<evidence type="ECO:0000313" key="3">
    <source>
        <dbReference type="Proteomes" id="UP001438707"/>
    </source>
</evidence>
<protein>
    <recommendedName>
        <fullName evidence="4">NYN domain-containing protein</fullName>
    </recommendedName>
</protein>
<feature type="region of interest" description="Disordered" evidence="1">
    <location>
        <begin position="1026"/>
        <end position="1099"/>
    </location>
</feature>
<feature type="compositionally biased region" description="Basic and acidic residues" evidence="1">
    <location>
        <begin position="196"/>
        <end position="211"/>
    </location>
</feature>
<feature type="compositionally biased region" description="Low complexity" evidence="1">
    <location>
        <begin position="260"/>
        <end position="273"/>
    </location>
</feature>
<gene>
    <name evidence="2" type="ORF">WJX74_009613</name>
</gene>
<comment type="caution">
    <text evidence="2">The sequence shown here is derived from an EMBL/GenBank/DDBJ whole genome shotgun (WGS) entry which is preliminary data.</text>
</comment>
<feature type="compositionally biased region" description="Polar residues" evidence="1">
    <location>
        <begin position="486"/>
        <end position="499"/>
    </location>
</feature>
<feature type="compositionally biased region" description="Polar residues" evidence="1">
    <location>
        <begin position="543"/>
        <end position="552"/>
    </location>
</feature>
<feature type="compositionally biased region" description="Polar residues" evidence="1">
    <location>
        <begin position="446"/>
        <end position="468"/>
    </location>
</feature>
<keyword evidence="3" id="KW-1185">Reference proteome</keyword>
<feature type="compositionally biased region" description="Polar residues" evidence="1">
    <location>
        <begin position="1071"/>
        <end position="1083"/>
    </location>
</feature>
<feature type="region of interest" description="Disordered" evidence="1">
    <location>
        <begin position="438"/>
        <end position="516"/>
    </location>
</feature>
<feature type="compositionally biased region" description="Polar residues" evidence="1">
    <location>
        <begin position="653"/>
        <end position="672"/>
    </location>
</feature>
<feature type="region of interest" description="Disordered" evidence="1">
    <location>
        <begin position="196"/>
        <end position="291"/>
    </location>
</feature>
<feature type="region of interest" description="Disordered" evidence="1">
    <location>
        <begin position="789"/>
        <end position="845"/>
    </location>
</feature>
<evidence type="ECO:0000313" key="2">
    <source>
        <dbReference type="EMBL" id="KAK9826330.1"/>
    </source>
</evidence>
<evidence type="ECO:0008006" key="4">
    <source>
        <dbReference type="Google" id="ProtNLM"/>
    </source>
</evidence>
<reference evidence="2 3" key="1">
    <citation type="journal article" date="2024" name="Nat. Commun.">
        <title>Phylogenomics reveals the evolutionary origins of lichenization in chlorophyte algae.</title>
        <authorList>
            <person name="Puginier C."/>
            <person name="Libourel C."/>
            <person name="Otte J."/>
            <person name="Skaloud P."/>
            <person name="Haon M."/>
            <person name="Grisel S."/>
            <person name="Petersen M."/>
            <person name="Berrin J.G."/>
            <person name="Delaux P.M."/>
            <person name="Dal Grande F."/>
            <person name="Keller J."/>
        </authorList>
    </citation>
    <scope>NUCLEOTIDE SEQUENCE [LARGE SCALE GENOMIC DNA]</scope>
    <source>
        <strain evidence="2 3">SAG 2145</strain>
    </source>
</reference>
<proteinExistence type="predicted"/>
<feature type="compositionally biased region" description="Low complexity" evidence="1">
    <location>
        <begin position="1026"/>
        <end position="1039"/>
    </location>
</feature>
<feature type="compositionally biased region" description="Low complexity" evidence="1">
    <location>
        <begin position="469"/>
        <end position="480"/>
    </location>
</feature>
<accession>A0AAW1QXZ6</accession>
<feature type="region of interest" description="Disordered" evidence="1">
    <location>
        <begin position="543"/>
        <end position="582"/>
    </location>
</feature>
<sequence>MASTLLEPDQRPAGAGNVPCTALWDLDTCKVPQNALPSASFIVEALTSCLGASIIFASSSNVQQQQEQQREQLAVLQQIPALRILPSAKQAATGPSGTSYSSLHRVFRGLSASGAFGQASLLITSNPAFMSIISDLHSSASSVWLLTDADGDTEHAFTRVADWSMPWSVFVQRCVAGNEALLKAAEVCKDVHAHDGFQTPDDFRLPDEFRLPDSNILGADSGQEAPSAAVRPHEPIPTTSLSSKDSSDAGWQEVTRQGKKQAQAAAAALSKAPALPPAMEDPRAPQPDVPHVHPSPKFCQCSIRMTPFPGQWSHHQARQACQGYAAHYGVVLKAWTGFSNSGRLYGAVHFAKQASAKRMMTAYHTKGVPGAPKSLLFIEWQGKVPASIFGGTNQPSATRHAEPPSNNSQQLLDAAAAAKAAAQLHTPVESWPALATLPRKIPSAPSPASVSRTSNQGDLDDISQQMTDAASASASPSASPQDSDTRSPSGSQIDAQTPNLDDAGKWSEDAPEYSVVPPVKFHGPADDGSTASHATQMGINPFMLSSLTSPDAANNPPLRSIPTGQPHVDGSRNSSASPFDIPDIYLKPTAESLSVSARPFNPRRVDFSPPRQVSAHLARTPTKHPDSHADPEPPADPDPLNQVAKPMQPDTPPYQQHTPVDAPAQSSANLPGTASRAAGDYDLELLQQMHVCTVGVLGFPEGMDHAAVIAAARELCKQHGPVQKASTYANKQNRPFALVRMASAEPAATAVQAHRAGSNTKDGLKLNTIPWQGGIAQALAKRVMRDTLSASGGLPPKPVSAAVQPTGPAAPIPLQHPDGHAPQNRALPEASGVQAPQEKKAPVPWRSASVQQHKLATIHSRELSGSPGKANSMERLGSTLLSKQTMNGASRVRTGSADEVPRLVVAKRTALMSSADFASCHSEVESALSVSETHSPDVQQHGGLTIEPNIVVGPPSAHDRMSAGQQWMHMPRTIPKDRILLSQPSVADLADDPDASNEHELFSQPSIADLADDPDASFEAEMLTPPNAANLLNDPNASNSTSAPEPIQHSRFSTSQAVDLQGNRPAAHASCSANVPQESSSAGSDVEHRRPVRQASSVKGSTNHFDVAAVAGSQPLAKILSGVLHAHVLGNEPAGDTLLAIKRNLRTKLDALEVEFNTSQLLSVHKLLLRDASERAAEDSGVPEAIKALGNCLRTLMKTRVPISLHWDAMQIFRNIGKRKFILMHCQWLLSEAAQLVFCSATPGNSIAGTFDDCIKVTGTPDNLVKAQLKIAAACDRLQLLQESMQLSLDDMLPEHLKNKASWLTFSSYVTRELQNLKAPAAVFTVLSKTSKHTAVLDISITAAQSTALASAKKLYRRAIQPLSDIKIVSLSGTQKLQAERALATFRIPSSTSGVLLQTQPGSVIACSSTPEQAGQLLMDFLIEARLA</sequence>
<dbReference type="EMBL" id="JALJOS010000021">
    <property type="protein sequence ID" value="KAK9826330.1"/>
    <property type="molecule type" value="Genomic_DNA"/>
</dbReference>
<feature type="region of interest" description="Disordered" evidence="1">
    <location>
        <begin position="389"/>
        <end position="408"/>
    </location>
</feature>
<evidence type="ECO:0000256" key="1">
    <source>
        <dbReference type="SAM" id="MobiDB-lite"/>
    </source>
</evidence>
<feature type="region of interest" description="Disordered" evidence="1">
    <location>
        <begin position="988"/>
        <end position="1011"/>
    </location>
</feature>
<feature type="region of interest" description="Disordered" evidence="1">
    <location>
        <begin position="600"/>
        <end position="675"/>
    </location>
</feature>
<organism evidence="2 3">
    <name type="scientific">Apatococcus lobatus</name>
    <dbReference type="NCBI Taxonomy" id="904363"/>
    <lineage>
        <taxon>Eukaryota</taxon>
        <taxon>Viridiplantae</taxon>
        <taxon>Chlorophyta</taxon>
        <taxon>core chlorophytes</taxon>
        <taxon>Trebouxiophyceae</taxon>
        <taxon>Chlorellales</taxon>
        <taxon>Chlorellaceae</taxon>
        <taxon>Apatococcus</taxon>
    </lineage>
</organism>
<name>A0AAW1QXZ6_9CHLO</name>